<evidence type="ECO:0000256" key="8">
    <source>
        <dbReference type="SAM" id="Phobius"/>
    </source>
</evidence>
<keyword evidence="3 8" id="KW-0812">Transmembrane</keyword>
<dbReference type="EMBL" id="HBEZ01029915">
    <property type="protein sequence ID" value="CAD8638825.1"/>
    <property type="molecule type" value="Transcribed_RNA"/>
</dbReference>
<dbReference type="InterPro" id="IPR019734">
    <property type="entry name" value="TPR_rpt"/>
</dbReference>
<dbReference type="InterPro" id="IPR005344">
    <property type="entry name" value="TMEM33/Pom33"/>
</dbReference>
<dbReference type="PANTHER" id="PTHR12703:SF4">
    <property type="entry name" value="TRANSMEMBRANE PROTEIN 33"/>
    <property type="match status" value="1"/>
</dbReference>
<dbReference type="GO" id="GO:0005783">
    <property type="term" value="C:endoplasmic reticulum"/>
    <property type="evidence" value="ECO:0007669"/>
    <property type="project" value="TreeGrafter"/>
</dbReference>
<dbReference type="PANTHER" id="PTHR12703">
    <property type="entry name" value="TRANSMEMBRANE PROTEIN 33"/>
    <property type="match status" value="1"/>
</dbReference>
<feature type="transmembrane region" description="Helical" evidence="8">
    <location>
        <begin position="99"/>
        <end position="123"/>
    </location>
</feature>
<organism evidence="9">
    <name type="scientific">Cryptomonas curvata</name>
    <dbReference type="NCBI Taxonomy" id="233186"/>
    <lineage>
        <taxon>Eukaryota</taxon>
        <taxon>Cryptophyceae</taxon>
        <taxon>Cryptomonadales</taxon>
        <taxon>Cryptomonadaceae</taxon>
        <taxon>Cryptomonas</taxon>
    </lineage>
</organism>
<evidence type="ECO:0000256" key="1">
    <source>
        <dbReference type="ARBA" id="ARBA00004141"/>
    </source>
</evidence>
<dbReference type="SMART" id="SM00028">
    <property type="entry name" value="TPR"/>
    <property type="match status" value="1"/>
</dbReference>
<evidence type="ECO:0000256" key="4">
    <source>
        <dbReference type="ARBA" id="ARBA00022989"/>
    </source>
</evidence>
<protein>
    <submittedName>
        <fullName evidence="9">Uncharacterized protein</fullName>
    </submittedName>
</protein>
<proteinExistence type="inferred from homology"/>
<name>A0A7S0QKN4_9CRYP</name>
<dbReference type="InterPro" id="IPR011990">
    <property type="entry name" value="TPR-like_helical_dom_sf"/>
</dbReference>
<feature type="transmembrane region" description="Helical" evidence="8">
    <location>
        <begin position="135"/>
        <end position="153"/>
    </location>
</feature>
<dbReference type="SUPFAM" id="SSF48452">
    <property type="entry name" value="TPR-like"/>
    <property type="match status" value="1"/>
</dbReference>
<keyword evidence="4 8" id="KW-1133">Transmembrane helix</keyword>
<evidence type="ECO:0000256" key="5">
    <source>
        <dbReference type="ARBA" id="ARBA00023136"/>
    </source>
</evidence>
<sequence>MYEKALEDAVACIACNPSFAKGYSRKAAALCGKGDVDGAIQAYKKVLSLDSTNDAAQKELTRLESEKGKRTSSAGGWSSEDTGRQSSAKSSDLSSRKWWLLNIILLVAQIFSIIHAVMVIFITSHYESKNAFGRAILAALFSFTGQAILSYGFPSFSTGKKLWKAFRGKASPAEIKDIANFAMDNNTHNIFYCSLTLSAAPSLLLLIPLFFENAISVSKRAVQLTSSLPAWALALKTAVSACADKVLGREPDIRRMISNAEVLIFFALILELFTSRRNILLLILYGQLLRVRYIVNADSKLAWNTVASRTDSVFLHANCPSLIKIAYNKVKSLAAGLVSQGSNQS</sequence>
<evidence type="ECO:0000256" key="2">
    <source>
        <dbReference type="ARBA" id="ARBA00007322"/>
    </source>
</evidence>
<dbReference type="Gene3D" id="1.25.40.10">
    <property type="entry name" value="Tetratricopeptide repeat domain"/>
    <property type="match status" value="1"/>
</dbReference>
<dbReference type="InterPro" id="IPR051645">
    <property type="entry name" value="PER33/POM33_regulator"/>
</dbReference>
<evidence type="ECO:0000256" key="6">
    <source>
        <dbReference type="PROSITE-ProRule" id="PRU00339"/>
    </source>
</evidence>
<feature type="region of interest" description="Disordered" evidence="7">
    <location>
        <begin position="61"/>
        <end position="89"/>
    </location>
</feature>
<keyword evidence="5 8" id="KW-0472">Membrane</keyword>
<feature type="compositionally biased region" description="Polar residues" evidence="7">
    <location>
        <begin position="71"/>
        <end position="80"/>
    </location>
</feature>
<evidence type="ECO:0000313" key="9">
    <source>
        <dbReference type="EMBL" id="CAD8638825.1"/>
    </source>
</evidence>
<dbReference type="GO" id="GO:0071786">
    <property type="term" value="P:endoplasmic reticulum tubular network organization"/>
    <property type="evidence" value="ECO:0007669"/>
    <property type="project" value="TreeGrafter"/>
</dbReference>
<comment type="subcellular location">
    <subcellularLocation>
        <location evidence="1">Membrane</location>
        <topology evidence="1">Multi-pass membrane protein</topology>
    </subcellularLocation>
</comment>
<feature type="repeat" description="TPR" evidence="6">
    <location>
        <begin position="20"/>
        <end position="53"/>
    </location>
</feature>
<reference evidence="9" key="1">
    <citation type="submission" date="2021-01" db="EMBL/GenBank/DDBJ databases">
        <authorList>
            <person name="Corre E."/>
            <person name="Pelletier E."/>
            <person name="Niang G."/>
            <person name="Scheremetjew M."/>
            <person name="Finn R."/>
            <person name="Kale V."/>
            <person name="Holt S."/>
            <person name="Cochrane G."/>
            <person name="Meng A."/>
            <person name="Brown T."/>
            <person name="Cohen L."/>
        </authorList>
    </citation>
    <scope>NUCLEOTIDE SEQUENCE</scope>
    <source>
        <strain evidence="9">CCAP979/52</strain>
    </source>
</reference>
<dbReference type="Pfam" id="PF03661">
    <property type="entry name" value="TMEM33_Pom33"/>
    <property type="match status" value="1"/>
</dbReference>
<dbReference type="GO" id="GO:0061024">
    <property type="term" value="P:membrane organization"/>
    <property type="evidence" value="ECO:0007669"/>
    <property type="project" value="TreeGrafter"/>
</dbReference>
<comment type="similarity">
    <text evidence="2">Belongs to the PER33/POM33 family.</text>
</comment>
<evidence type="ECO:0000256" key="7">
    <source>
        <dbReference type="SAM" id="MobiDB-lite"/>
    </source>
</evidence>
<accession>A0A7S0QKN4</accession>
<dbReference type="AlphaFoldDB" id="A0A7S0QKN4"/>
<dbReference type="PROSITE" id="PS50005">
    <property type="entry name" value="TPR"/>
    <property type="match status" value="1"/>
</dbReference>
<feature type="transmembrane region" description="Helical" evidence="8">
    <location>
        <begin position="189"/>
        <end position="211"/>
    </location>
</feature>
<evidence type="ECO:0000256" key="3">
    <source>
        <dbReference type="ARBA" id="ARBA00022692"/>
    </source>
</evidence>
<dbReference type="GO" id="GO:0016020">
    <property type="term" value="C:membrane"/>
    <property type="evidence" value="ECO:0007669"/>
    <property type="project" value="UniProtKB-SubCell"/>
</dbReference>
<keyword evidence="6" id="KW-0802">TPR repeat</keyword>
<gene>
    <name evidence="9" type="ORF">CCUR1050_LOCUS16509</name>
</gene>